<dbReference type="SUPFAM" id="SSF51735">
    <property type="entry name" value="NAD(P)-binding Rossmann-fold domains"/>
    <property type="match status" value="1"/>
</dbReference>
<dbReference type="InterPro" id="IPR020904">
    <property type="entry name" value="Sc_DH/Rdtase_CS"/>
</dbReference>
<dbReference type="PRINTS" id="PR00081">
    <property type="entry name" value="GDHRDH"/>
</dbReference>
<dbReference type="RefSeq" id="WP_245967454.1">
    <property type="nucleotide sequence ID" value="NZ_BEVZ01000002.1"/>
</dbReference>
<dbReference type="PANTHER" id="PTHR43976:SF16">
    <property type="entry name" value="SHORT-CHAIN DEHYDROGENASE_REDUCTASE FAMILY PROTEIN"/>
    <property type="match status" value="1"/>
</dbReference>
<dbReference type="PROSITE" id="PS00061">
    <property type="entry name" value="ADH_SHORT"/>
    <property type="match status" value="1"/>
</dbReference>
<dbReference type="PRINTS" id="PR00080">
    <property type="entry name" value="SDRFAMILY"/>
</dbReference>
<dbReference type="Pfam" id="PF00106">
    <property type="entry name" value="adh_short"/>
    <property type="match status" value="1"/>
</dbReference>
<keyword evidence="5" id="KW-1185">Reference proteome</keyword>
<dbReference type="InterPro" id="IPR036291">
    <property type="entry name" value="NAD(P)-bd_dom_sf"/>
</dbReference>
<evidence type="ECO:0000256" key="2">
    <source>
        <dbReference type="ARBA" id="ARBA00023002"/>
    </source>
</evidence>
<evidence type="ECO:0000256" key="3">
    <source>
        <dbReference type="RuleBase" id="RU000363"/>
    </source>
</evidence>
<evidence type="ECO:0000256" key="1">
    <source>
        <dbReference type="ARBA" id="ARBA00006484"/>
    </source>
</evidence>
<evidence type="ECO:0000313" key="4">
    <source>
        <dbReference type="EMBL" id="MEU3554705.1"/>
    </source>
</evidence>
<comment type="caution">
    <text evidence="4">The sequence shown here is derived from an EMBL/GenBank/DDBJ whole genome shotgun (WGS) entry which is preliminary data.</text>
</comment>
<evidence type="ECO:0000313" key="5">
    <source>
        <dbReference type="Proteomes" id="UP001550850"/>
    </source>
</evidence>
<dbReference type="Gene3D" id="3.40.50.720">
    <property type="entry name" value="NAD(P)-binding Rossmann-like Domain"/>
    <property type="match status" value="1"/>
</dbReference>
<dbReference type="InterPro" id="IPR051911">
    <property type="entry name" value="SDR_oxidoreductase"/>
</dbReference>
<reference evidence="4 5" key="1">
    <citation type="submission" date="2024-06" db="EMBL/GenBank/DDBJ databases">
        <title>The Natural Products Discovery Center: Release of the First 8490 Sequenced Strains for Exploring Actinobacteria Biosynthetic Diversity.</title>
        <authorList>
            <person name="Kalkreuter E."/>
            <person name="Kautsar S.A."/>
            <person name="Yang D."/>
            <person name="Bader C.D."/>
            <person name="Teijaro C.N."/>
            <person name="Fluegel L."/>
            <person name="Davis C.M."/>
            <person name="Simpson J.R."/>
            <person name="Lauterbach L."/>
            <person name="Steele A.D."/>
            <person name="Gui C."/>
            <person name="Meng S."/>
            <person name="Li G."/>
            <person name="Viehrig K."/>
            <person name="Ye F."/>
            <person name="Su P."/>
            <person name="Kiefer A.F."/>
            <person name="Nichols A."/>
            <person name="Cepeda A.J."/>
            <person name="Yan W."/>
            <person name="Fan B."/>
            <person name="Jiang Y."/>
            <person name="Adhikari A."/>
            <person name="Zheng C.-J."/>
            <person name="Schuster L."/>
            <person name="Cowan T.M."/>
            <person name="Smanski M.J."/>
            <person name="Chevrette M.G."/>
            <person name="De Carvalho L.P.S."/>
            <person name="Shen B."/>
        </authorList>
    </citation>
    <scope>NUCLEOTIDE SEQUENCE [LARGE SCALE GENOMIC DNA]</scope>
    <source>
        <strain evidence="4 5">NPDC038104</strain>
    </source>
</reference>
<sequence>MSATLTDGPAGRPRRPAAAAAAAGTPSFATAVTADGSWIFCGGHVGKVWFITGASRGFGRCWAQAAVARGDRVAVAARSEAALRAFADEHGDAVLPLPLDITDRAAVFAAVQRAHAHFGRLDVVVNNAGVGLIGCVEEVTEDEVRAVVDANILGTLAVTQAALPLMRGQGGGHLIQVSSSGGIEAYPGMGLYCATKWAVEGMSEALADEVAPFGIKVTVLEPGGYATDWFSAAPRSAPHPAYGPLHDLLDPTLTPETLPPPEATVPAVLALVDSADPPRRLPLGSYALRAAAEAGQRRLDGLAAWDAVIRAADGVPATDATPPSQEESLA</sequence>
<protein>
    <submittedName>
        <fullName evidence="4">SDR family NAD(P)-dependent oxidoreductase</fullName>
    </submittedName>
</protein>
<dbReference type="InterPro" id="IPR002347">
    <property type="entry name" value="SDR_fam"/>
</dbReference>
<gene>
    <name evidence="4" type="ORF">AB0E65_10870</name>
</gene>
<keyword evidence="2" id="KW-0560">Oxidoreductase</keyword>
<proteinExistence type="inferred from homology"/>
<dbReference type="CDD" id="cd05374">
    <property type="entry name" value="17beta-HSD-like_SDR_c"/>
    <property type="match status" value="1"/>
</dbReference>
<dbReference type="PANTHER" id="PTHR43976">
    <property type="entry name" value="SHORT CHAIN DEHYDROGENASE"/>
    <property type="match status" value="1"/>
</dbReference>
<dbReference type="NCBIfam" id="NF006114">
    <property type="entry name" value="PRK08263.1"/>
    <property type="match status" value="1"/>
</dbReference>
<name>A0ABV2YG59_9ACTN</name>
<dbReference type="Proteomes" id="UP001550850">
    <property type="component" value="Unassembled WGS sequence"/>
</dbReference>
<accession>A0ABV2YG59</accession>
<comment type="similarity">
    <text evidence="1 3">Belongs to the short-chain dehydrogenases/reductases (SDR) family.</text>
</comment>
<dbReference type="EMBL" id="JBEZUR010000012">
    <property type="protein sequence ID" value="MEU3554705.1"/>
    <property type="molecule type" value="Genomic_DNA"/>
</dbReference>
<organism evidence="4 5">
    <name type="scientific">Streptomyces fragilis</name>
    <dbReference type="NCBI Taxonomy" id="67301"/>
    <lineage>
        <taxon>Bacteria</taxon>
        <taxon>Bacillati</taxon>
        <taxon>Actinomycetota</taxon>
        <taxon>Actinomycetes</taxon>
        <taxon>Kitasatosporales</taxon>
        <taxon>Streptomycetaceae</taxon>
        <taxon>Streptomyces</taxon>
    </lineage>
</organism>